<sequence>MSHVEHVVAEYDGLFGIWVRVFLSLDFRRLLVGRRVEIGVSAVYLDLERLVLTGEQVGFPVGQRVELDPHRS</sequence>
<dbReference type="AlphaFoldDB" id="M0E839"/>
<organism evidence="1 2">
    <name type="scientific">Halorubrum californiense DSM 19288</name>
    <dbReference type="NCBI Taxonomy" id="1227465"/>
    <lineage>
        <taxon>Archaea</taxon>
        <taxon>Methanobacteriati</taxon>
        <taxon>Methanobacteriota</taxon>
        <taxon>Stenosarchaea group</taxon>
        <taxon>Halobacteria</taxon>
        <taxon>Halobacteriales</taxon>
        <taxon>Haloferacaceae</taxon>
        <taxon>Halorubrum</taxon>
    </lineage>
</organism>
<gene>
    <name evidence="1" type="ORF">C463_10025</name>
</gene>
<protein>
    <submittedName>
        <fullName evidence="1">Uncharacterized protein</fullName>
    </submittedName>
</protein>
<comment type="caution">
    <text evidence="1">The sequence shown here is derived from an EMBL/GenBank/DDBJ whole genome shotgun (WGS) entry which is preliminary data.</text>
</comment>
<name>M0E839_9EURY</name>
<reference evidence="1 2" key="1">
    <citation type="journal article" date="2014" name="PLoS Genet.">
        <title>Phylogenetically driven sequencing of extremely halophilic archaea reveals strategies for static and dynamic osmo-response.</title>
        <authorList>
            <person name="Becker E.A."/>
            <person name="Seitzer P.M."/>
            <person name="Tritt A."/>
            <person name="Larsen D."/>
            <person name="Krusor M."/>
            <person name="Yao A.I."/>
            <person name="Wu D."/>
            <person name="Madern D."/>
            <person name="Eisen J.A."/>
            <person name="Darling A.E."/>
            <person name="Facciotti M.T."/>
        </authorList>
    </citation>
    <scope>NUCLEOTIDE SEQUENCE [LARGE SCALE GENOMIC DNA]</scope>
    <source>
        <strain evidence="1 2">DSM 19288</strain>
    </source>
</reference>
<dbReference type="Proteomes" id="UP000011586">
    <property type="component" value="Unassembled WGS sequence"/>
</dbReference>
<accession>M0E839</accession>
<evidence type="ECO:0000313" key="2">
    <source>
        <dbReference type="Proteomes" id="UP000011586"/>
    </source>
</evidence>
<evidence type="ECO:0000313" key="1">
    <source>
        <dbReference type="EMBL" id="ELZ43077.1"/>
    </source>
</evidence>
<keyword evidence="2" id="KW-1185">Reference proteome</keyword>
<proteinExistence type="predicted"/>
<dbReference type="EMBL" id="AOJK01000048">
    <property type="protein sequence ID" value="ELZ43077.1"/>
    <property type="molecule type" value="Genomic_DNA"/>
</dbReference>